<dbReference type="Pfam" id="PF11387">
    <property type="entry name" value="DUF2795"/>
    <property type="match status" value="1"/>
</dbReference>
<gene>
    <name evidence="1" type="ORF">SAMN04488571_1069</name>
</gene>
<evidence type="ECO:0008006" key="3">
    <source>
        <dbReference type="Google" id="ProtNLM"/>
    </source>
</evidence>
<keyword evidence="2" id="KW-1185">Reference proteome</keyword>
<dbReference type="Proteomes" id="UP000326500">
    <property type="component" value="Unassembled WGS sequence"/>
</dbReference>
<evidence type="ECO:0000313" key="1">
    <source>
        <dbReference type="EMBL" id="SDK25704.1"/>
    </source>
</evidence>
<dbReference type="OrthoDB" id="105896at2157"/>
<name>A0A1G9AFV3_9EURY</name>
<proteinExistence type="predicted"/>
<dbReference type="AlphaFoldDB" id="A0A1G9AFV3"/>
<evidence type="ECO:0000313" key="2">
    <source>
        <dbReference type="Proteomes" id="UP000326500"/>
    </source>
</evidence>
<dbReference type="STRING" id="2200.GCA_001571405_00378"/>
<reference evidence="1 2" key="1">
    <citation type="submission" date="2016-10" db="EMBL/GenBank/DDBJ databases">
        <authorList>
            <person name="Varghese N."/>
            <person name="Submissions S."/>
        </authorList>
    </citation>
    <scope>NUCLEOTIDE SEQUENCE [LARGE SCALE GENOMIC DNA]</scope>
    <source>
        <strain evidence="1 2">DSM 2373</strain>
    </source>
</reference>
<accession>A0A1G9AFV3</accession>
<organism evidence="1 2">
    <name type="scientific">Methanoculleus thermophilus</name>
    <dbReference type="NCBI Taxonomy" id="2200"/>
    <lineage>
        <taxon>Archaea</taxon>
        <taxon>Methanobacteriati</taxon>
        <taxon>Methanobacteriota</taxon>
        <taxon>Stenosarchaea group</taxon>
        <taxon>Methanomicrobia</taxon>
        <taxon>Methanomicrobiales</taxon>
        <taxon>Methanomicrobiaceae</taxon>
        <taxon>Methanoculleus</taxon>
    </lineage>
</organism>
<dbReference type="EMBL" id="FNFT01000006">
    <property type="protein sequence ID" value="SDK25704.1"/>
    <property type="molecule type" value="Genomic_DNA"/>
</dbReference>
<dbReference type="InterPro" id="IPR021527">
    <property type="entry name" value="DUF2795"/>
</dbReference>
<sequence>MRGMKESAMGGMSKAAGALQGLDPRLIEQLSSRIKFPASKESLISQAKESGASQGVIDMLNQFEDKQYNSSDDIKSEIQRIQGK</sequence>
<protein>
    <recommendedName>
        <fullName evidence="3">DUF2795 domain-containing protein</fullName>
    </recommendedName>
</protein>